<evidence type="ECO:0000313" key="4">
    <source>
        <dbReference type="Proteomes" id="UP000016922"/>
    </source>
</evidence>
<dbReference type="PROSITE" id="PS50090">
    <property type="entry name" value="MYB_LIKE"/>
    <property type="match status" value="1"/>
</dbReference>
<organism evidence="3 4">
    <name type="scientific">Glarea lozoyensis (strain ATCC 20868 / MF5171)</name>
    <dbReference type="NCBI Taxonomy" id="1116229"/>
    <lineage>
        <taxon>Eukaryota</taxon>
        <taxon>Fungi</taxon>
        <taxon>Dikarya</taxon>
        <taxon>Ascomycota</taxon>
        <taxon>Pezizomycotina</taxon>
        <taxon>Leotiomycetes</taxon>
        <taxon>Helotiales</taxon>
        <taxon>Helotiaceae</taxon>
        <taxon>Glarea</taxon>
    </lineage>
</organism>
<feature type="region of interest" description="Disordered" evidence="1">
    <location>
        <begin position="196"/>
        <end position="241"/>
    </location>
</feature>
<feature type="compositionally biased region" description="Gly residues" evidence="1">
    <location>
        <begin position="285"/>
        <end position="295"/>
    </location>
</feature>
<dbReference type="GeneID" id="19470031"/>
<gene>
    <name evidence="3" type="ORF">GLAREA_10989</name>
</gene>
<dbReference type="RefSeq" id="XP_008077369.1">
    <property type="nucleotide sequence ID" value="XM_008079178.1"/>
</dbReference>
<feature type="region of interest" description="Disordered" evidence="1">
    <location>
        <begin position="254"/>
        <end position="295"/>
    </location>
</feature>
<feature type="domain" description="Myb-like" evidence="2">
    <location>
        <begin position="98"/>
        <end position="142"/>
    </location>
</feature>
<dbReference type="AlphaFoldDB" id="S3DC66"/>
<dbReference type="EMBL" id="KE145354">
    <property type="protein sequence ID" value="EPE35290.1"/>
    <property type="molecule type" value="Genomic_DNA"/>
</dbReference>
<dbReference type="OMA" id="NSPQYMT"/>
<dbReference type="InterPro" id="IPR001005">
    <property type="entry name" value="SANT/Myb"/>
</dbReference>
<evidence type="ECO:0000256" key="1">
    <source>
        <dbReference type="SAM" id="MobiDB-lite"/>
    </source>
</evidence>
<evidence type="ECO:0000259" key="2">
    <source>
        <dbReference type="PROSITE" id="PS50090"/>
    </source>
</evidence>
<keyword evidence="4" id="KW-1185">Reference proteome</keyword>
<feature type="compositionally biased region" description="Low complexity" evidence="1">
    <location>
        <begin position="265"/>
        <end position="276"/>
    </location>
</feature>
<dbReference type="STRING" id="1116229.S3DC66"/>
<feature type="compositionally biased region" description="Polar residues" evidence="1">
    <location>
        <begin position="53"/>
        <end position="68"/>
    </location>
</feature>
<feature type="region of interest" description="Disordered" evidence="1">
    <location>
        <begin position="1"/>
        <end position="23"/>
    </location>
</feature>
<dbReference type="Proteomes" id="UP000016922">
    <property type="component" value="Unassembled WGS sequence"/>
</dbReference>
<sequence>MPKTDRVNRNSLRNSGHYYNLSPVTTGQQYADLNQPRLSTDYYSVQPIPTMAPTYNTSTQQNTYSTGGPVQPIHQTYAPVTSHIQSTAPITSLRPSSGAWSPTDDQTLMGARSQGMNWAPIQQTYFPTKTPNACRKRHERLMERRSADDWDGLKLEGLAKNYMGMRREIWSSLAEATGEKWNVVEQKCMSQGLKNLQTAARSHARRERLLSPSHSHSHHTSLSHSPNHAFPPYSSSASSGAYVRDDSGIEIEDMEGADYNDGSSERMSSSSSAYGGQHYGHGHSHSGGSGVGSVGYGHNGRLPSIDMGIDAIINRPRQ</sequence>
<feature type="region of interest" description="Disordered" evidence="1">
    <location>
        <begin position="53"/>
        <end position="74"/>
    </location>
</feature>
<accession>S3DC66</accession>
<dbReference type="eggNOG" id="ENOG502SPDA">
    <property type="taxonomic scope" value="Eukaryota"/>
</dbReference>
<reference evidence="3 4" key="1">
    <citation type="journal article" date="2013" name="BMC Genomics">
        <title>Genomics-driven discovery of the pneumocandin biosynthetic gene cluster in the fungus Glarea lozoyensis.</title>
        <authorList>
            <person name="Chen L."/>
            <person name="Yue Q."/>
            <person name="Zhang X."/>
            <person name="Xiang M."/>
            <person name="Wang C."/>
            <person name="Li S."/>
            <person name="Che Y."/>
            <person name="Ortiz-Lopez F.J."/>
            <person name="Bills G.F."/>
            <person name="Liu X."/>
            <person name="An Z."/>
        </authorList>
    </citation>
    <scope>NUCLEOTIDE SEQUENCE [LARGE SCALE GENOMIC DNA]</scope>
    <source>
        <strain evidence="4">ATCC 20868 / MF5171</strain>
    </source>
</reference>
<protein>
    <submittedName>
        <fullName evidence="3">Homeo</fullName>
    </submittedName>
</protein>
<dbReference type="HOGENOM" id="CLU_052843_0_0_1"/>
<evidence type="ECO:0000313" key="3">
    <source>
        <dbReference type="EMBL" id="EPE35290.1"/>
    </source>
</evidence>
<dbReference type="KEGG" id="glz:GLAREA_10989"/>
<dbReference type="OrthoDB" id="4151352at2759"/>
<name>S3DC66_GLAL2</name>
<proteinExistence type="predicted"/>
<dbReference type="InterPro" id="IPR009057">
    <property type="entry name" value="Homeodomain-like_sf"/>
</dbReference>
<dbReference type="SUPFAM" id="SSF46689">
    <property type="entry name" value="Homeodomain-like"/>
    <property type="match status" value="1"/>
</dbReference>